<evidence type="ECO:0000256" key="2">
    <source>
        <dbReference type="ARBA" id="ARBA00004496"/>
    </source>
</evidence>
<protein>
    <recommendedName>
        <fullName evidence="9">Vacuolar-sorting protein SNF8</fullName>
    </recommendedName>
</protein>
<proteinExistence type="inferred from homology"/>
<keyword evidence="6" id="KW-0967">Endosome</keyword>
<sequence>MKRFDVDRGAYTQLGQQLSQRHSDELSAQLAVYQSALINFASEHEDTIKNNPEFRSNFTQMCYLIGVDPLELLLFLSSKQKRKDNFYLALAVRVVEICQETRDLNGGLISLKELRSRFQDSLNVPTQVTDDDIVKAMTVLDTLGKAFEVLEINHKKWIKFVEGSGSRGISNDHKKIYELCEFMGGYVTLRLLRDNYGWDSLRLKSVVDDMILNGFLWIDNQGPTGEWQFWEPSWISK</sequence>
<dbReference type="InterPro" id="IPR040608">
    <property type="entry name" value="Snf8/Vps36"/>
</dbReference>
<organism evidence="10 11">
    <name type="scientific">Sungouiella intermedia</name>
    <dbReference type="NCBI Taxonomy" id="45354"/>
    <lineage>
        <taxon>Eukaryota</taxon>
        <taxon>Fungi</taxon>
        <taxon>Dikarya</taxon>
        <taxon>Ascomycota</taxon>
        <taxon>Saccharomycotina</taxon>
        <taxon>Pichiomycetes</taxon>
        <taxon>Metschnikowiaceae</taxon>
        <taxon>Sungouiella</taxon>
    </lineage>
</organism>
<reference evidence="10 11" key="1">
    <citation type="submission" date="2016-10" db="EMBL/GenBank/DDBJ databases">
        <authorList>
            <person name="de Groot N.N."/>
        </authorList>
    </citation>
    <scope>NUCLEOTIDE SEQUENCE [LARGE SCALE GENOMIC DNA]</scope>
    <source>
        <strain evidence="10 11">PYCC 4715</strain>
    </source>
</reference>
<evidence type="ECO:0000313" key="10">
    <source>
        <dbReference type="EMBL" id="SGZ57137.1"/>
    </source>
</evidence>
<dbReference type="GO" id="GO:0000814">
    <property type="term" value="C:ESCRT II complex"/>
    <property type="evidence" value="ECO:0007669"/>
    <property type="project" value="UniProtKB-UniRule"/>
</dbReference>
<evidence type="ECO:0000256" key="4">
    <source>
        <dbReference type="ARBA" id="ARBA00022448"/>
    </source>
</evidence>
<evidence type="ECO:0000256" key="9">
    <source>
        <dbReference type="PIRNR" id="PIRNR017215"/>
    </source>
</evidence>
<keyword evidence="8" id="KW-0472">Membrane</keyword>
<comment type="similarity">
    <text evidence="3 9">Belongs to the SNF8 family.</text>
</comment>
<dbReference type="InterPro" id="IPR036388">
    <property type="entry name" value="WH-like_DNA-bd_sf"/>
</dbReference>
<dbReference type="PANTHER" id="PTHR12806:SF0">
    <property type="entry name" value="VACUOLAR-SORTING PROTEIN SNF8"/>
    <property type="match status" value="1"/>
</dbReference>
<dbReference type="InterPro" id="IPR036390">
    <property type="entry name" value="WH_DNA-bd_sf"/>
</dbReference>
<evidence type="ECO:0000256" key="5">
    <source>
        <dbReference type="ARBA" id="ARBA00022490"/>
    </source>
</evidence>
<comment type="function">
    <text evidence="9">Component of the endosomal sorting complex required for transport II (ESCRT-II), which is required for multivesicular body (MVB) formation and sorting of endosomal cargo proteins into MVBs.</text>
</comment>
<name>A0A1L0C0M4_9ASCO</name>
<dbReference type="SUPFAM" id="SSF46785">
    <property type="entry name" value="Winged helix' DNA-binding domain"/>
    <property type="match status" value="2"/>
</dbReference>
<dbReference type="EMBL" id="LT635768">
    <property type="protein sequence ID" value="SGZ57137.1"/>
    <property type="molecule type" value="Genomic_DNA"/>
</dbReference>
<dbReference type="Pfam" id="PF04157">
    <property type="entry name" value="EAP30"/>
    <property type="match status" value="1"/>
</dbReference>
<dbReference type="Gene3D" id="6.10.140.180">
    <property type="match status" value="1"/>
</dbReference>
<dbReference type="Gene3D" id="1.10.10.10">
    <property type="entry name" value="Winged helix-like DNA-binding domain superfamily/Winged helix DNA-binding domain"/>
    <property type="match status" value="2"/>
</dbReference>
<comment type="subunit">
    <text evidence="9">Component of the endosomal sorting complex required for transport II (ESCRT-II).</text>
</comment>
<evidence type="ECO:0000256" key="1">
    <source>
        <dbReference type="ARBA" id="ARBA00004481"/>
    </source>
</evidence>
<dbReference type="AlphaFoldDB" id="A0A1L0C0M4"/>
<evidence type="ECO:0000256" key="3">
    <source>
        <dbReference type="ARBA" id="ARBA00009834"/>
    </source>
</evidence>
<evidence type="ECO:0000256" key="6">
    <source>
        <dbReference type="ARBA" id="ARBA00022753"/>
    </source>
</evidence>
<evidence type="ECO:0000256" key="7">
    <source>
        <dbReference type="ARBA" id="ARBA00022927"/>
    </source>
</evidence>
<accession>A0A1L0C0M4</accession>
<dbReference type="PIRSF" id="PIRSF017215">
    <property type="entry name" value="ESCRT2_Vps22"/>
    <property type="match status" value="1"/>
</dbReference>
<dbReference type="InterPro" id="IPR016689">
    <property type="entry name" value="ESCRT-2_cplx_Snf8"/>
</dbReference>
<dbReference type="FunFam" id="1.10.10.10:FF:000397">
    <property type="entry name" value="Vacuolar-sorting protein SNF8"/>
    <property type="match status" value="1"/>
</dbReference>
<dbReference type="PANTHER" id="PTHR12806">
    <property type="entry name" value="EAP30 SUBUNIT OF ELL COMPLEX"/>
    <property type="match status" value="1"/>
</dbReference>
<evidence type="ECO:0000313" key="11">
    <source>
        <dbReference type="Proteomes" id="UP000182259"/>
    </source>
</evidence>
<keyword evidence="7 9" id="KW-0653">Protein transport</keyword>
<evidence type="ECO:0000256" key="8">
    <source>
        <dbReference type="ARBA" id="ARBA00023136"/>
    </source>
</evidence>
<gene>
    <name evidence="10" type="ORF">SAMEA4029009_CIC11G00000004169</name>
</gene>
<keyword evidence="4 9" id="KW-0813">Transport</keyword>
<dbReference type="GO" id="GO:0043328">
    <property type="term" value="P:protein transport to vacuole involved in ubiquitin-dependent protein catabolic process via the multivesicular body sorting pathway"/>
    <property type="evidence" value="ECO:0007669"/>
    <property type="project" value="TreeGrafter"/>
</dbReference>
<dbReference type="Proteomes" id="UP000182259">
    <property type="component" value="Chromosome V"/>
</dbReference>
<keyword evidence="5" id="KW-0963">Cytoplasm</keyword>
<comment type="subcellular location">
    <subcellularLocation>
        <location evidence="2">Cytoplasm</location>
    </subcellularLocation>
    <subcellularLocation>
        <location evidence="1">Endosome membrane</location>
        <topology evidence="1">Peripheral membrane protein</topology>
    </subcellularLocation>
</comment>